<dbReference type="PANTHER" id="PTHR12110">
    <property type="entry name" value="HYDROXYPYRUVATE ISOMERASE"/>
    <property type="match status" value="1"/>
</dbReference>
<dbReference type="InterPro" id="IPR036237">
    <property type="entry name" value="Xyl_isomerase-like_sf"/>
</dbReference>
<dbReference type="Gene3D" id="3.20.20.150">
    <property type="entry name" value="Divalent-metal-dependent TIM barrel enzymes"/>
    <property type="match status" value="1"/>
</dbReference>
<accession>A0A1G4SH18</accession>
<evidence type="ECO:0000313" key="2">
    <source>
        <dbReference type="EMBL" id="SCW68217.1"/>
    </source>
</evidence>
<reference evidence="3" key="1">
    <citation type="submission" date="2016-10" db="EMBL/GenBank/DDBJ databases">
        <authorList>
            <person name="Varghese N."/>
            <person name="Submissions S."/>
        </authorList>
    </citation>
    <scope>NUCLEOTIDE SEQUENCE [LARGE SCALE GENOMIC DNA]</scope>
    <source>
        <strain evidence="3">CGMCC 1.1761</strain>
    </source>
</reference>
<dbReference type="RefSeq" id="WP_091439237.1">
    <property type="nucleotide sequence ID" value="NZ_FMTP01000003.1"/>
</dbReference>
<evidence type="ECO:0000313" key="3">
    <source>
        <dbReference type="Proteomes" id="UP000198889"/>
    </source>
</evidence>
<protein>
    <submittedName>
        <fullName evidence="2">Sugar phosphate isomerase/epimerase</fullName>
    </submittedName>
</protein>
<dbReference type="GO" id="GO:0016853">
    <property type="term" value="F:isomerase activity"/>
    <property type="evidence" value="ECO:0007669"/>
    <property type="project" value="UniProtKB-KW"/>
</dbReference>
<dbReference type="PANTHER" id="PTHR12110:SF53">
    <property type="entry name" value="BLR5974 PROTEIN"/>
    <property type="match status" value="1"/>
</dbReference>
<dbReference type="InterPro" id="IPR013022">
    <property type="entry name" value="Xyl_isomerase-like_TIM-brl"/>
</dbReference>
<organism evidence="2 3">
    <name type="scientific">Ancylobacter rudongensis</name>
    <dbReference type="NCBI Taxonomy" id="177413"/>
    <lineage>
        <taxon>Bacteria</taxon>
        <taxon>Pseudomonadati</taxon>
        <taxon>Pseudomonadota</taxon>
        <taxon>Alphaproteobacteria</taxon>
        <taxon>Hyphomicrobiales</taxon>
        <taxon>Xanthobacteraceae</taxon>
        <taxon>Ancylobacter</taxon>
    </lineage>
</organism>
<dbReference type="STRING" id="177413.SAMN05660859_2195"/>
<keyword evidence="3" id="KW-1185">Reference proteome</keyword>
<feature type="domain" description="Xylose isomerase-like TIM barrel" evidence="1">
    <location>
        <begin position="23"/>
        <end position="249"/>
    </location>
</feature>
<dbReference type="InterPro" id="IPR050312">
    <property type="entry name" value="IolE/XylAMocC-like"/>
</dbReference>
<keyword evidence="2" id="KW-0413">Isomerase</keyword>
<dbReference type="AlphaFoldDB" id="A0A1G4SH18"/>
<gene>
    <name evidence="2" type="ORF">SAMN05660859_2195</name>
</gene>
<name>A0A1G4SH18_9HYPH</name>
<dbReference type="Proteomes" id="UP000198889">
    <property type="component" value="Unassembled WGS sequence"/>
</dbReference>
<proteinExistence type="predicted"/>
<dbReference type="Pfam" id="PF01261">
    <property type="entry name" value="AP_endonuc_2"/>
    <property type="match status" value="1"/>
</dbReference>
<sequence>MNNDFRSRIGIDLNRRIGLEPGLDWAIAHGVRYLDICLDPDPALLDPANPRLARARERIAEAGVTLGLHTLSAVNVAEDSPFLSEATDAYLTAYLRAAKAIGAGWVIMHGGYHFTADKRERMDIAVARLARMSAIAEDEGMTILLENMNPEPAGAEVKYLVHDPGEALYYFERLTSPALRWSFTTNHAHMLDCGIRGFLDVMDLSRCGEVRLADNRGEIEEHLYPGTGNVDFADIFRELERRGYRGHYMQDYLGIDDMLRGREIIADIAEKAVAREGV</sequence>
<dbReference type="SUPFAM" id="SSF51658">
    <property type="entry name" value="Xylose isomerase-like"/>
    <property type="match status" value="1"/>
</dbReference>
<evidence type="ECO:0000259" key="1">
    <source>
        <dbReference type="Pfam" id="PF01261"/>
    </source>
</evidence>
<dbReference type="EMBL" id="FMTP01000003">
    <property type="protein sequence ID" value="SCW68217.1"/>
    <property type="molecule type" value="Genomic_DNA"/>
</dbReference>